<organism evidence="2 3">
    <name type="scientific">Exocentrus adspersus</name>
    <dbReference type="NCBI Taxonomy" id="1586481"/>
    <lineage>
        <taxon>Eukaryota</taxon>
        <taxon>Metazoa</taxon>
        <taxon>Ecdysozoa</taxon>
        <taxon>Arthropoda</taxon>
        <taxon>Hexapoda</taxon>
        <taxon>Insecta</taxon>
        <taxon>Pterygota</taxon>
        <taxon>Neoptera</taxon>
        <taxon>Endopterygota</taxon>
        <taxon>Coleoptera</taxon>
        <taxon>Polyphaga</taxon>
        <taxon>Cucujiformia</taxon>
        <taxon>Chrysomeloidea</taxon>
        <taxon>Cerambycidae</taxon>
        <taxon>Lamiinae</taxon>
        <taxon>Acanthocinini</taxon>
        <taxon>Exocentrus</taxon>
    </lineage>
</organism>
<name>A0AAV8V8V8_9CUCU</name>
<protein>
    <recommendedName>
        <fullName evidence="1">Retrotransposon gag domain-containing protein</fullName>
    </recommendedName>
</protein>
<evidence type="ECO:0000313" key="2">
    <source>
        <dbReference type="EMBL" id="KAJ8910660.1"/>
    </source>
</evidence>
<dbReference type="AlphaFoldDB" id="A0AAV8V8V8"/>
<comment type="caution">
    <text evidence="2">The sequence shown here is derived from an EMBL/GenBank/DDBJ whole genome shotgun (WGS) entry which is preliminary data.</text>
</comment>
<dbReference type="PANTHER" id="PTHR33194">
    <property type="entry name" value="ZINC KNUCKLE DOMAINCONTAINING PROTEIN"/>
    <property type="match status" value="1"/>
</dbReference>
<dbReference type="Proteomes" id="UP001159042">
    <property type="component" value="Unassembled WGS sequence"/>
</dbReference>
<dbReference type="EMBL" id="JANEYG010000264">
    <property type="protein sequence ID" value="KAJ8910660.1"/>
    <property type="molecule type" value="Genomic_DNA"/>
</dbReference>
<accession>A0AAV8V8V8</accession>
<dbReference type="InterPro" id="IPR005162">
    <property type="entry name" value="Retrotrans_gag_dom"/>
</dbReference>
<proteinExistence type="predicted"/>
<evidence type="ECO:0000259" key="1">
    <source>
        <dbReference type="Pfam" id="PF03732"/>
    </source>
</evidence>
<keyword evidence="3" id="KW-1185">Reference proteome</keyword>
<feature type="domain" description="Retrotransposon gag" evidence="1">
    <location>
        <begin position="2"/>
        <end position="89"/>
    </location>
</feature>
<dbReference type="Pfam" id="PF03732">
    <property type="entry name" value="Retrotrans_gag"/>
    <property type="match status" value="1"/>
</dbReference>
<sequence>MGAAGIWYEEYKGEAGNANKTWQQITNDFCAEFAGPNHMKLAKSKFANRRQQDGEDIKTYYFDLVTLAYEVDPKMPMEAFRERFEDGLLPALQESYLTLATPTMSKDQLKSLVLKVSEIKQRALMASLA</sequence>
<dbReference type="PANTHER" id="PTHR33194:SF4">
    <property type="entry name" value="CCHC-TYPE DOMAIN-CONTAINING PROTEIN"/>
    <property type="match status" value="1"/>
</dbReference>
<evidence type="ECO:0000313" key="3">
    <source>
        <dbReference type="Proteomes" id="UP001159042"/>
    </source>
</evidence>
<reference evidence="2 3" key="1">
    <citation type="journal article" date="2023" name="Insect Mol. Biol.">
        <title>Genome sequencing provides insights into the evolution of gene families encoding plant cell wall-degrading enzymes in longhorned beetles.</title>
        <authorList>
            <person name="Shin N.R."/>
            <person name="Okamura Y."/>
            <person name="Kirsch R."/>
            <person name="Pauchet Y."/>
        </authorList>
    </citation>
    <scope>NUCLEOTIDE SEQUENCE [LARGE SCALE GENOMIC DNA]</scope>
    <source>
        <strain evidence="2">EAD_L_NR</strain>
    </source>
</reference>
<gene>
    <name evidence="2" type="ORF">NQ315_016038</name>
</gene>
<feature type="non-terminal residue" evidence="2">
    <location>
        <position position="129"/>
    </location>
</feature>